<keyword evidence="1" id="KW-0732">Signal</keyword>
<evidence type="ECO:0000313" key="3">
    <source>
        <dbReference type="Proteomes" id="UP000198728"/>
    </source>
</evidence>
<evidence type="ECO:0000313" key="2">
    <source>
        <dbReference type="EMBL" id="SFD19038.1"/>
    </source>
</evidence>
<dbReference type="RefSeq" id="WP_093362745.1">
    <property type="nucleotide sequence ID" value="NZ_FOLG01000019.1"/>
</dbReference>
<reference evidence="2 3" key="1">
    <citation type="submission" date="2016-10" db="EMBL/GenBank/DDBJ databases">
        <authorList>
            <person name="de Groot N.N."/>
        </authorList>
    </citation>
    <scope>NUCLEOTIDE SEQUENCE [LARGE SCALE GENOMIC DNA]</scope>
    <source>
        <strain evidence="2 3">DSM 19548</strain>
    </source>
</reference>
<accession>A0A1I1QGU3</accession>
<dbReference type="Proteomes" id="UP000198728">
    <property type="component" value="Unassembled WGS sequence"/>
</dbReference>
<name>A0A1I1QGU3_9RHOB</name>
<sequence length="137" mass="14821">MFSAFWRGAPPIRMIATVATLLGTVPALAQDGPCARLDAEAEAATDLQRFFDLMAQACDAAMSEKAMSEDTDFVRSATALVDRLDAYTDAVDAYGGPSEFGEVSRYLIADEVGVMDAMKSWVLAHRYAEDATRRVDG</sequence>
<proteinExistence type="predicted"/>
<feature type="signal peptide" evidence="1">
    <location>
        <begin position="1"/>
        <end position="29"/>
    </location>
</feature>
<keyword evidence="3" id="KW-1185">Reference proteome</keyword>
<protein>
    <submittedName>
        <fullName evidence="2">Uncharacterized protein</fullName>
    </submittedName>
</protein>
<dbReference type="EMBL" id="FOLG01000019">
    <property type="protein sequence ID" value="SFD19038.1"/>
    <property type="molecule type" value="Genomic_DNA"/>
</dbReference>
<evidence type="ECO:0000256" key="1">
    <source>
        <dbReference type="SAM" id="SignalP"/>
    </source>
</evidence>
<feature type="chain" id="PRO_5011795781" evidence="1">
    <location>
        <begin position="30"/>
        <end position="137"/>
    </location>
</feature>
<dbReference type="AlphaFoldDB" id="A0A1I1QGU3"/>
<gene>
    <name evidence="2" type="ORF">SAMN04488094_11935</name>
</gene>
<organism evidence="2 3">
    <name type="scientific">Tropicimonas isoalkanivorans</name>
    <dbReference type="NCBI Taxonomy" id="441112"/>
    <lineage>
        <taxon>Bacteria</taxon>
        <taxon>Pseudomonadati</taxon>
        <taxon>Pseudomonadota</taxon>
        <taxon>Alphaproteobacteria</taxon>
        <taxon>Rhodobacterales</taxon>
        <taxon>Roseobacteraceae</taxon>
        <taxon>Tropicimonas</taxon>
    </lineage>
</organism>